<comment type="catalytic activity">
    <reaction evidence="2">
        <text>N(6)-biotinyl-L-lysyl-[protein] + hydrogencarbonate + ATP = N(6)-carboxybiotinyl-L-lysyl-[protein] + ADP + phosphate + H(+)</text>
        <dbReference type="Rhea" id="RHEA:13501"/>
        <dbReference type="Rhea" id="RHEA-COMP:10505"/>
        <dbReference type="Rhea" id="RHEA-COMP:10506"/>
        <dbReference type="ChEBI" id="CHEBI:15378"/>
        <dbReference type="ChEBI" id="CHEBI:17544"/>
        <dbReference type="ChEBI" id="CHEBI:30616"/>
        <dbReference type="ChEBI" id="CHEBI:43474"/>
        <dbReference type="ChEBI" id="CHEBI:83144"/>
        <dbReference type="ChEBI" id="CHEBI:83145"/>
        <dbReference type="ChEBI" id="CHEBI:456216"/>
        <dbReference type="EC" id="6.3.4.14"/>
    </reaction>
    <physiologicalReaction direction="left-to-right" evidence="2">
        <dbReference type="Rhea" id="RHEA:13502"/>
    </physiologicalReaction>
</comment>
<reference evidence="6" key="1">
    <citation type="journal article" date="2019" name="Int. J. Syst. Evol. Microbiol.">
        <title>The Global Catalogue of Microorganisms (GCM) 10K type strain sequencing project: providing services to taxonomists for standard genome sequencing and annotation.</title>
        <authorList>
            <consortium name="The Broad Institute Genomics Platform"/>
            <consortium name="The Broad Institute Genome Sequencing Center for Infectious Disease"/>
            <person name="Wu L."/>
            <person name="Ma J."/>
        </authorList>
    </citation>
    <scope>NUCLEOTIDE SEQUENCE [LARGE SCALE GENOMIC DNA]</scope>
    <source>
        <strain evidence="6">JCM 14234</strain>
    </source>
</reference>
<dbReference type="InterPro" id="IPR003379">
    <property type="entry name" value="Carboxylase_cons_dom"/>
</dbReference>
<dbReference type="PANTHER" id="PTHR43778:SF2">
    <property type="entry name" value="PYRUVATE CARBOXYLASE, MITOCHONDRIAL"/>
    <property type="match status" value="1"/>
</dbReference>
<dbReference type="CDD" id="cd06850">
    <property type="entry name" value="biotinyl_domain"/>
    <property type="match status" value="1"/>
</dbReference>
<dbReference type="InterPro" id="IPR001882">
    <property type="entry name" value="Biotin_BS"/>
</dbReference>
<dbReference type="InterPro" id="IPR055268">
    <property type="entry name" value="PCB-like"/>
</dbReference>
<dbReference type="InterPro" id="IPR000089">
    <property type="entry name" value="Biotin_lipoyl"/>
</dbReference>
<dbReference type="PROSITE" id="PS00188">
    <property type="entry name" value="BIOTIN"/>
    <property type="match status" value="1"/>
</dbReference>
<protein>
    <recommendedName>
        <fullName evidence="4">Lipoyl-binding domain-containing protein</fullName>
    </recommendedName>
</protein>
<feature type="domain" description="Lipoyl-binding" evidence="4">
    <location>
        <begin position="135"/>
        <end position="209"/>
    </location>
</feature>
<evidence type="ECO:0000256" key="2">
    <source>
        <dbReference type="ARBA" id="ARBA00048501"/>
    </source>
</evidence>
<dbReference type="EMBL" id="BAAAVS010000059">
    <property type="protein sequence ID" value="GAA3048462.1"/>
    <property type="molecule type" value="Genomic_DNA"/>
</dbReference>
<gene>
    <name evidence="5" type="ORF">GCM10010528_29580</name>
</gene>
<evidence type="ECO:0000313" key="6">
    <source>
        <dbReference type="Proteomes" id="UP001501035"/>
    </source>
</evidence>
<keyword evidence="6" id="KW-1185">Reference proteome</keyword>
<evidence type="ECO:0000259" key="4">
    <source>
        <dbReference type="PROSITE" id="PS50968"/>
    </source>
</evidence>
<evidence type="ECO:0000313" key="5">
    <source>
        <dbReference type="EMBL" id="GAA3048462.1"/>
    </source>
</evidence>
<keyword evidence="1" id="KW-0092">Biotin</keyword>
<dbReference type="Pfam" id="PF02436">
    <property type="entry name" value="PYC_OADA"/>
    <property type="match status" value="1"/>
</dbReference>
<dbReference type="Proteomes" id="UP001501035">
    <property type="component" value="Unassembled WGS sequence"/>
</dbReference>
<feature type="region of interest" description="Disordered" evidence="3">
    <location>
        <begin position="1"/>
        <end position="26"/>
    </location>
</feature>
<evidence type="ECO:0000256" key="1">
    <source>
        <dbReference type="ARBA" id="ARBA00023267"/>
    </source>
</evidence>
<dbReference type="InterPro" id="IPR011053">
    <property type="entry name" value="Single_hybrid_motif"/>
</dbReference>
<organism evidence="5 6">
    <name type="scientific">Gordonia defluvii</name>
    <dbReference type="NCBI Taxonomy" id="283718"/>
    <lineage>
        <taxon>Bacteria</taxon>
        <taxon>Bacillati</taxon>
        <taxon>Actinomycetota</taxon>
        <taxon>Actinomycetes</taxon>
        <taxon>Mycobacteriales</taxon>
        <taxon>Gordoniaceae</taxon>
        <taxon>Gordonia</taxon>
    </lineage>
</organism>
<dbReference type="PROSITE" id="PS50968">
    <property type="entry name" value="BIOTINYL_LIPOYL"/>
    <property type="match status" value="1"/>
</dbReference>
<dbReference type="Gene3D" id="2.40.50.100">
    <property type="match status" value="1"/>
</dbReference>
<name>A0ABP6LM44_9ACTN</name>
<sequence length="209" mass="21748">MEPLRSEVLSGRGQAPSAEPVSDADRVALEEPGPVRRDALNRLLFPGPTADLAAHRDKYGDTARLSANAFLYGLRAGVEEHIELEPGVERSIGLAAVSDVDEKGERTVMCTVNGQLRSVVVRDKSVADAPVAAAKADPGNPRHLGAPFDGVVSIRVSVGDKVAAGDRVGTIEAMKMESTITAPRAGTISALPLGSQADVHGGDLIVELG</sequence>
<accession>A0ABP6LM44</accession>
<dbReference type="Gene3D" id="3.10.600.10">
    <property type="entry name" value="pyruvate carboxylase f1077a mutant domain"/>
    <property type="match status" value="1"/>
</dbReference>
<dbReference type="SUPFAM" id="SSF51230">
    <property type="entry name" value="Single hybrid motif"/>
    <property type="match status" value="1"/>
</dbReference>
<evidence type="ECO:0000256" key="3">
    <source>
        <dbReference type="SAM" id="MobiDB-lite"/>
    </source>
</evidence>
<comment type="caution">
    <text evidence="5">The sequence shown here is derived from an EMBL/GenBank/DDBJ whole genome shotgun (WGS) entry which is preliminary data.</text>
</comment>
<proteinExistence type="predicted"/>
<dbReference type="PANTHER" id="PTHR43778">
    <property type="entry name" value="PYRUVATE CARBOXYLASE"/>
    <property type="match status" value="1"/>
</dbReference>
<dbReference type="Pfam" id="PF00364">
    <property type="entry name" value="Biotin_lipoyl"/>
    <property type="match status" value="1"/>
</dbReference>